<keyword evidence="1" id="KW-0472">Membrane</keyword>
<evidence type="ECO:0000313" key="2">
    <source>
        <dbReference type="EMBL" id="MBA4616839.1"/>
    </source>
</evidence>
<name>A0A7C8YEZ2_OPUST</name>
<keyword evidence="1" id="KW-0812">Transmembrane</keyword>
<accession>A0A7C8YEZ2</accession>
<reference evidence="2" key="1">
    <citation type="journal article" date="2013" name="J. Plant Res.">
        <title>Effect of fungi and light on seed germination of three Opuntia species from semiarid lands of central Mexico.</title>
        <authorList>
            <person name="Delgado-Sanchez P."/>
            <person name="Jimenez-Bremont J.F."/>
            <person name="Guerrero-Gonzalez Mde L."/>
            <person name="Flores J."/>
        </authorList>
    </citation>
    <scope>NUCLEOTIDE SEQUENCE</scope>
    <source>
        <tissue evidence="2">Cladode</tissue>
    </source>
</reference>
<dbReference type="EMBL" id="GISG01013358">
    <property type="protein sequence ID" value="MBA4616839.1"/>
    <property type="molecule type" value="Transcribed_RNA"/>
</dbReference>
<feature type="transmembrane region" description="Helical" evidence="1">
    <location>
        <begin position="12"/>
        <end position="35"/>
    </location>
</feature>
<protein>
    <submittedName>
        <fullName evidence="2">Uncharacterized protein</fullName>
    </submittedName>
</protein>
<proteinExistence type="predicted"/>
<keyword evidence="1" id="KW-1133">Transmembrane helix</keyword>
<dbReference type="AlphaFoldDB" id="A0A7C8YEZ2"/>
<feature type="transmembrane region" description="Helical" evidence="1">
    <location>
        <begin position="125"/>
        <end position="146"/>
    </location>
</feature>
<feature type="transmembrane region" description="Helical" evidence="1">
    <location>
        <begin position="42"/>
        <end position="60"/>
    </location>
</feature>
<organism evidence="2">
    <name type="scientific">Opuntia streptacantha</name>
    <name type="common">Prickly pear cactus</name>
    <name type="synonym">Opuntia cardona</name>
    <dbReference type="NCBI Taxonomy" id="393608"/>
    <lineage>
        <taxon>Eukaryota</taxon>
        <taxon>Viridiplantae</taxon>
        <taxon>Streptophyta</taxon>
        <taxon>Embryophyta</taxon>
        <taxon>Tracheophyta</taxon>
        <taxon>Spermatophyta</taxon>
        <taxon>Magnoliopsida</taxon>
        <taxon>eudicotyledons</taxon>
        <taxon>Gunneridae</taxon>
        <taxon>Pentapetalae</taxon>
        <taxon>Caryophyllales</taxon>
        <taxon>Cactineae</taxon>
        <taxon>Cactaceae</taxon>
        <taxon>Opuntioideae</taxon>
        <taxon>Opuntia</taxon>
    </lineage>
</organism>
<evidence type="ECO:0000256" key="1">
    <source>
        <dbReference type="SAM" id="Phobius"/>
    </source>
</evidence>
<reference evidence="2" key="2">
    <citation type="submission" date="2020-07" db="EMBL/GenBank/DDBJ databases">
        <authorList>
            <person name="Vera ALvarez R."/>
            <person name="Arias-Moreno D.M."/>
            <person name="Jimenez-Jacinto V."/>
            <person name="Jimenez-Bremont J.F."/>
            <person name="Swaminathan K."/>
            <person name="Moose S.P."/>
            <person name="Guerrero-Gonzalez M.L."/>
            <person name="Marino-Ramirez L."/>
            <person name="Landsman D."/>
            <person name="Rodriguez-Kessler M."/>
            <person name="Delgado-Sanchez P."/>
        </authorList>
    </citation>
    <scope>NUCLEOTIDE SEQUENCE</scope>
    <source>
        <tissue evidence="2">Cladode</tissue>
    </source>
</reference>
<sequence>MHLTREEQVEVHVFLVVLAMVLVLRQPMVIVQIVVKLGKITVMEVATMVLVALGVLIAMAQQELEALEVMEAWAMAMGGNICQQLVEAMVAMVILMKMPGTMALVMVEQTTLTGRHIMAREKHMVLCKAATLTMVTVALILAVRMVPRAMPMLGLVEFC</sequence>